<keyword evidence="1" id="KW-0812">Transmembrane</keyword>
<protein>
    <recommendedName>
        <fullName evidence="2">DUF6286 domain-containing protein</fullName>
    </recommendedName>
</protein>
<dbReference type="RefSeq" id="WP_052437675.1">
    <property type="nucleotide sequence ID" value="NZ_BCSU01000011.1"/>
</dbReference>
<accession>A0A0B5D556</accession>
<evidence type="ECO:0000313" key="4">
    <source>
        <dbReference type="Proteomes" id="UP000031524"/>
    </source>
</evidence>
<dbReference type="AlphaFoldDB" id="A0A0B5D556"/>
<keyword evidence="4" id="KW-1185">Reference proteome</keyword>
<proteinExistence type="predicted"/>
<keyword evidence="1" id="KW-1133">Transmembrane helix</keyword>
<keyword evidence="1" id="KW-0472">Membrane</keyword>
<dbReference type="OrthoDB" id="5197468at2"/>
<dbReference type="HOGENOM" id="CLU_096021_1_0_11"/>
<evidence type="ECO:0000256" key="1">
    <source>
        <dbReference type="SAM" id="Phobius"/>
    </source>
</evidence>
<organism evidence="3 4">
    <name type="scientific">Corynebacterium humireducens NBRC 106098 = DSM 45392</name>
    <dbReference type="NCBI Taxonomy" id="1223515"/>
    <lineage>
        <taxon>Bacteria</taxon>
        <taxon>Bacillati</taxon>
        <taxon>Actinomycetota</taxon>
        <taxon>Actinomycetes</taxon>
        <taxon>Mycobacteriales</taxon>
        <taxon>Corynebacteriaceae</taxon>
        <taxon>Corynebacterium</taxon>
    </lineage>
</organism>
<feature type="transmembrane region" description="Helical" evidence="1">
    <location>
        <begin position="12"/>
        <end position="35"/>
    </location>
</feature>
<gene>
    <name evidence="3" type="ORF">B842_01735</name>
</gene>
<dbReference type="STRING" id="1223515.B842_01735"/>
<reference evidence="3 4" key="1">
    <citation type="submission" date="2013-04" db="EMBL/GenBank/DDBJ databases">
        <title>Complete genome sequence of Corynebacterium humireducens DSM 45392(T), isolated from a wastewater-fed microbial fuel cell.</title>
        <authorList>
            <person name="Ruckert C."/>
            <person name="Albersmeier A."/>
            <person name="Kalinowski J."/>
        </authorList>
    </citation>
    <scope>NUCLEOTIDE SEQUENCE [LARGE SCALE GENOMIC DNA]</scope>
    <source>
        <strain evidence="4">MFC-5</strain>
    </source>
</reference>
<evidence type="ECO:0000313" key="3">
    <source>
        <dbReference type="EMBL" id="AJE32202.1"/>
    </source>
</evidence>
<evidence type="ECO:0000259" key="2">
    <source>
        <dbReference type="Pfam" id="PF19803"/>
    </source>
</evidence>
<feature type="transmembrane region" description="Helical" evidence="1">
    <location>
        <begin position="63"/>
        <end position="83"/>
    </location>
</feature>
<sequence length="178" mass="19372">MSADIPRATPLARYVAILIGLALLVVAVLCGREIWLRNSRSIDWEPWADPIFRTIGNATYQPWMLPTGVIAALLGLLLVWSAFRPRTRTHRRIQSTAPVWMRPVDVSRMLCAAARTVPGVASAASHVSGDTAHVSVTGHREDLAPLVDAALTPLLDSLGVGLTLQVRQRPLAESGEQR</sequence>
<feature type="domain" description="DUF6286" evidence="2">
    <location>
        <begin position="73"/>
        <end position="161"/>
    </location>
</feature>
<dbReference type="InterPro" id="IPR046253">
    <property type="entry name" value="DUF6286"/>
</dbReference>
<dbReference type="KEGG" id="chm:B842_01735"/>
<dbReference type="Proteomes" id="UP000031524">
    <property type="component" value="Chromosome"/>
</dbReference>
<name>A0A0B5D556_9CORY</name>
<dbReference type="Pfam" id="PF19803">
    <property type="entry name" value="DUF6286"/>
    <property type="match status" value="1"/>
</dbReference>
<dbReference type="EMBL" id="CP005286">
    <property type="protein sequence ID" value="AJE32202.1"/>
    <property type="molecule type" value="Genomic_DNA"/>
</dbReference>